<accession>A0AAU7F7U9</accession>
<feature type="domain" description="Water stress and hypersensitive response" evidence="1">
    <location>
        <begin position="42"/>
        <end position="157"/>
    </location>
</feature>
<organism evidence="2">
    <name type="scientific">Chitinibacter mangrovi</name>
    <dbReference type="NCBI Taxonomy" id="3153927"/>
    <lineage>
        <taxon>Bacteria</taxon>
        <taxon>Pseudomonadati</taxon>
        <taxon>Pseudomonadota</taxon>
        <taxon>Betaproteobacteria</taxon>
        <taxon>Neisseriales</taxon>
        <taxon>Chitinibacteraceae</taxon>
        <taxon>Chitinibacter</taxon>
    </lineage>
</organism>
<dbReference type="AlphaFoldDB" id="A0AAU7F7U9"/>
<reference evidence="2" key="1">
    <citation type="submission" date="2024-05" db="EMBL/GenBank/DDBJ databases">
        <authorList>
            <person name="Yang L."/>
            <person name="Pan L."/>
        </authorList>
    </citation>
    <scope>NUCLEOTIDE SEQUENCE</scope>
    <source>
        <strain evidence="2">FCG-7</strain>
    </source>
</reference>
<protein>
    <submittedName>
        <fullName evidence="2">LEA type 2 family protein</fullName>
    </submittedName>
</protein>
<proteinExistence type="predicted"/>
<dbReference type="EMBL" id="CP157355">
    <property type="protein sequence ID" value="XBM00177.1"/>
    <property type="molecule type" value="Genomic_DNA"/>
</dbReference>
<dbReference type="RefSeq" id="WP_348944542.1">
    <property type="nucleotide sequence ID" value="NZ_CP157355.1"/>
</dbReference>
<dbReference type="SUPFAM" id="SSF117070">
    <property type="entry name" value="LEA14-like"/>
    <property type="match status" value="1"/>
</dbReference>
<dbReference type="InterPro" id="IPR013990">
    <property type="entry name" value="WHy-dom"/>
</dbReference>
<dbReference type="SMART" id="SM00769">
    <property type="entry name" value="WHy"/>
    <property type="match status" value="1"/>
</dbReference>
<gene>
    <name evidence="2" type="ORF">ABHF33_14120</name>
</gene>
<dbReference type="KEGG" id="cmav:ABHF33_14120"/>
<dbReference type="Gene3D" id="2.60.40.1820">
    <property type="match status" value="1"/>
</dbReference>
<dbReference type="GO" id="GO:0009269">
    <property type="term" value="P:response to desiccation"/>
    <property type="evidence" value="ECO:0007669"/>
    <property type="project" value="InterPro"/>
</dbReference>
<sequence>MMSLSMHSIRHPLRAVLLLLLGLLLLLAGCTSIPSKVEKPNITLAGIAVAKLGLLEQQFVLSLRVTNPNDFDIALNGLTVNVELNKQAFAQGVSNEKVTLPRLGEKIVKLKVSTSLAQALKQFSSLQGGAVPYRIYGKVYAPLLPAGMPFERQGQLSGLDDLLKSTKEKF</sequence>
<evidence type="ECO:0000259" key="1">
    <source>
        <dbReference type="SMART" id="SM00769"/>
    </source>
</evidence>
<dbReference type="Pfam" id="PF03168">
    <property type="entry name" value="LEA_2"/>
    <property type="match status" value="1"/>
</dbReference>
<dbReference type="InterPro" id="IPR004864">
    <property type="entry name" value="LEA_2"/>
</dbReference>
<evidence type="ECO:0000313" key="2">
    <source>
        <dbReference type="EMBL" id="XBM00177.1"/>
    </source>
</evidence>
<name>A0AAU7F7U9_9NEIS</name>